<organism evidence="1 2">
    <name type="scientific">Monilinia fructigena</name>
    <dbReference type="NCBI Taxonomy" id="38457"/>
    <lineage>
        <taxon>Eukaryota</taxon>
        <taxon>Fungi</taxon>
        <taxon>Dikarya</taxon>
        <taxon>Ascomycota</taxon>
        <taxon>Pezizomycotina</taxon>
        <taxon>Leotiomycetes</taxon>
        <taxon>Helotiales</taxon>
        <taxon>Sclerotiniaceae</taxon>
        <taxon>Monilinia</taxon>
    </lineage>
</organism>
<accession>A0A395INB8</accession>
<keyword evidence="2" id="KW-1185">Reference proteome</keyword>
<proteinExistence type="predicted"/>
<protein>
    <submittedName>
        <fullName evidence="1">Uncharacterized protein</fullName>
    </submittedName>
</protein>
<dbReference type="Proteomes" id="UP000249056">
    <property type="component" value="Unassembled WGS sequence"/>
</dbReference>
<name>A0A395INB8_9HELO</name>
<reference evidence="1 2" key="1">
    <citation type="submission" date="2018-06" db="EMBL/GenBank/DDBJ databases">
        <title>Genome Sequence of the Brown Rot Fungal Pathogen Monilinia fructigena.</title>
        <authorList>
            <person name="Landi L."/>
            <person name="De Miccolis Angelini R.M."/>
            <person name="Pollastro S."/>
            <person name="Abate D."/>
            <person name="Faretra F."/>
            <person name="Romanazzi G."/>
        </authorList>
    </citation>
    <scope>NUCLEOTIDE SEQUENCE [LARGE SCALE GENOMIC DNA]</scope>
    <source>
        <strain evidence="1 2">Mfrg269</strain>
    </source>
</reference>
<dbReference type="EMBL" id="QKRW01000028">
    <property type="protein sequence ID" value="RAL61780.1"/>
    <property type="molecule type" value="Genomic_DNA"/>
</dbReference>
<sequence length="71" mass="8066">MSPILSCRAVQTIHMRTIIALALGNIVTFILHPYTTLQTTIPSPLSYCIDSKDPFETHLTNFIRHLLCRLI</sequence>
<comment type="caution">
    <text evidence="1">The sequence shown here is derived from an EMBL/GenBank/DDBJ whole genome shotgun (WGS) entry which is preliminary data.</text>
</comment>
<dbReference type="AlphaFoldDB" id="A0A395INB8"/>
<evidence type="ECO:0000313" key="1">
    <source>
        <dbReference type="EMBL" id="RAL61780.1"/>
    </source>
</evidence>
<gene>
    <name evidence="1" type="ORF">DID88_002843</name>
</gene>
<evidence type="ECO:0000313" key="2">
    <source>
        <dbReference type="Proteomes" id="UP000249056"/>
    </source>
</evidence>